<keyword evidence="7" id="KW-1185">Reference proteome</keyword>
<feature type="DNA-binding region" description="H-T-H motif" evidence="4">
    <location>
        <begin position="34"/>
        <end position="53"/>
    </location>
</feature>
<name>A0A8J3PZR1_9ACTN</name>
<evidence type="ECO:0000256" key="1">
    <source>
        <dbReference type="ARBA" id="ARBA00023015"/>
    </source>
</evidence>
<proteinExistence type="predicted"/>
<keyword evidence="1" id="KW-0805">Transcription regulation</keyword>
<evidence type="ECO:0000256" key="2">
    <source>
        <dbReference type="ARBA" id="ARBA00023125"/>
    </source>
</evidence>
<dbReference type="InterPro" id="IPR050109">
    <property type="entry name" value="HTH-type_TetR-like_transc_reg"/>
</dbReference>
<reference evidence="6 7" key="1">
    <citation type="submission" date="2021-01" db="EMBL/GenBank/DDBJ databases">
        <title>Whole genome shotgun sequence of Planotetraspora kaengkrachanensis NBRC 104272.</title>
        <authorList>
            <person name="Komaki H."/>
            <person name="Tamura T."/>
        </authorList>
    </citation>
    <scope>NUCLEOTIDE SEQUENCE [LARGE SCALE GENOMIC DNA]</scope>
    <source>
        <strain evidence="6 7">NBRC 104272</strain>
    </source>
</reference>
<dbReference type="InterPro" id="IPR001647">
    <property type="entry name" value="HTH_TetR"/>
</dbReference>
<evidence type="ECO:0000256" key="3">
    <source>
        <dbReference type="ARBA" id="ARBA00023163"/>
    </source>
</evidence>
<evidence type="ECO:0000313" key="6">
    <source>
        <dbReference type="EMBL" id="GIG83853.1"/>
    </source>
</evidence>
<comment type="caution">
    <text evidence="6">The sequence shown here is derived from an EMBL/GenBank/DDBJ whole genome shotgun (WGS) entry which is preliminary data.</text>
</comment>
<dbReference type="PANTHER" id="PTHR30055:SF234">
    <property type="entry name" value="HTH-TYPE TRANSCRIPTIONAL REGULATOR BETI"/>
    <property type="match status" value="1"/>
</dbReference>
<dbReference type="GO" id="GO:0003700">
    <property type="term" value="F:DNA-binding transcription factor activity"/>
    <property type="evidence" value="ECO:0007669"/>
    <property type="project" value="TreeGrafter"/>
</dbReference>
<evidence type="ECO:0000259" key="5">
    <source>
        <dbReference type="PROSITE" id="PS50977"/>
    </source>
</evidence>
<dbReference type="GO" id="GO:0000976">
    <property type="term" value="F:transcription cis-regulatory region binding"/>
    <property type="evidence" value="ECO:0007669"/>
    <property type="project" value="TreeGrafter"/>
</dbReference>
<feature type="domain" description="HTH tetR-type" evidence="5">
    <location>
        <begin position="11"/>
        <end position="71"/>
    </location>
</feature>
<evidence type="ECO:0000256" key="4">
    <source>
        <dbReference type="PROSITE-ProRule" id="PRU00335"/>
    </source>
</evidence>
<dbReference type="InterPro" id="IPR023772">
    <property type="entry name" value="DNA-bd_HTH_TetR-type_CS"/>
</dbReference>
<protein>
    <recommendedName>
        <fullName evidence="5">HTH tetR-type domain-containing protein</fullName>
    </recommendedName>
</protein>
<keyword evidence="3" id="KW-0804">Transcription</keyword>
<dbReference type="EMBL" id="BONV01000044">
    <property type="protein sequence ID" value="GIG83853.1"/>
    <property type="molecule type" value="Genomic_DNA"/>
</dbReference>
<dbReference type="Pfam" id="PF00440">
    <property type="entry name" value="TetR_N"/>
    <property type="match status" value="1"/>
</dbReference>
<dbReference type="Gene3D" id="1.10.357.10">
    <property type="entry name" value="Tetracycline Repressor, domain 2"/>
    <property type="match status" value="1"/>
</dbReference>
<dbReference type="InterPro" id="IPR009057">
    <property type="entry name" value="Homeodomain-like_sf"/>
</dbReference>
<dbReference type="PANTHER" id="PTHR30055">
    <property type="entry name" value="HTH-TYPE TRANSCRIPTIONAL REGULATOR RUTR"/>
    <property type="match status" value="1"/>
</dbReference>
<keyword evidence="2 4" id="KW-0238">DNA-binding</keyword>
<dbReference type="PROSITE" id="PS50977">
    <property type="entry name" value="HTH_TETR_2"/>
    <property type="match status" value="1"/>
</dbReference>
<dbReference type="PROSITE" id="PS01081">
    <property type="entry name" value="HTH_TETR_1"/>
    <property type="match status" value="1"/>
</dbReference>
<sequence>MAMTGPEPEDLTARARIRDAALRHFGEHGFDRATIRGIAETAGVSSGLVRHHFGSKQGLREACDDYLLKAVRRLNDEARTHRMPETNPVAASMAALGPYRPYMARALAGGWAAPLFDEMVRMSEEWLAEADQRRPDPPFSDLRARATVTTAMGLSVMVLYQHVSRGLGVDLFTPEGAHLLAVTLLDVYSHPALSPEEAVSLRDALDKISHSSTQEGRGAALRRFEEHHDD</sequence>
<dbReference type="Proteomes" id="UP000630097">
    <property type="component" value="Unassembled WGS sequence"/>
</dbReference>
<dbReference type="AlphaFoldDB" id="A0A8J3PZR1"/>
<accession>A0A8J3PZR1</accession>
<gene>
    <name evidence="6" type="ORF">Pka01_69800</name>
</gene>
<dbReference type="SUPFAM" id="SSF46689">
    <property type="entry name" value="Homeodomain-like"/>
    <property type="match status" value="1"/>
</dbReference>
<dbReference type="PRINTS" id="PR00455">
    <property type="entry name" value="HTHTETR"/>
</dbReference>
<organism evidence="6 7">
    <name type="scientific">Planotetraspora kaengkrachanensis</name>
    <dbReference type="NCBI Taxonomy" id="575193"/>
    <lineage>
        <taxon>Bacteria</taxon>
        <taxon>Bacillati</taxon>
        <taxon>Actinomycetota</taxon>
        <taxon>Actinomycetes</taxon>
        <taxon>Streptosporangiales</taxon>
        <taxon>Streptosporangiaceae</taxon>
        <taxon>Planotetraspora</taxon>
    </lineage>
</organism>
<evidence type="ECO:0000313" key="7">
    <source>
        <dbReference type="Proteomes" id="UP000630097"/>
    </source>
</evidence>